<evidence type="ECO:0000259" key="14">
    <source>
        <dbReference type="PROSITE" id="PS00300"/>
    </source>
</evidence>
<keyword evidence="7" id="KW-0733">Signal recognition particle</keyword>
<dbReference type="EC" id="3.6.5.4" evidence="11"/>
<dbReference type="AlphaFoldDB" id="A0A8C5IKE4"/>
<proteinExistence type="inferred from homology"/>
<sequence length="397" mass="43994">MDEVKSEAIGQKVLTKLSPGQQLIKIVHDKLEALLGGGDNDVTFNSGKPTVIMMVGLQGTGKTTTAGKLANLYKTKMKKKVLLCADDTQRPAAIDQLKTLADSIEVDCYIDRTGTKPPLIAKAAFDKARNEKYDVLIIDTAGRLQIDEPLMDELKEIQKIIPVDETLLLVDAMSGQDAVNVATTFNKEIPLTGLVMSKLDGDARGGAALSIRKMTGVPIKYAGVGEKIEDLENFHPDRMADRILGMGDVLTLIEDIQAKIDEKQTEKTSRRLMNGQFDLNDLLSVMKQMKKLGSLSKILGMIPGMPKISQEQMDFIQTELRNYEIIINSMTPQERKKPEIVKASRKSRIVKGCGLSNQEINRLLNRYDAMKKQLPQMKGIMQMGQMAKMFNQNPSGR</sequence>
<comment type="function">
    <text evidence="12">Component of the signal recognition particle (SRP) complex, a ribonucleoprotein complex that mediates the cotranslational targeting of secretory and membrane proteins to the endoplasmic reticulum (ER). As part of the SRP complex, associates with the SRP receptor (SR) component SRPRA to target secretory proteins to the endoplasmic reticulum membrane. Binds to the signal sequence of presecretory proteins when they emerge from the ribosomes. Displays basal GTPase activity, and stimulates reciprocal GTPase activation of the SR subunit SRPRA. Forms a guanosine 5'-triphosphate (GTP)-dependent complex with the SR subunit SRPRA. SR compaction and GTPase mediated rearrangement of SR drive SRP-mediated cotranslational protein translocation into the ER. Requires the presence of SRP9/SRP14 and/or SRP19 to stably interact with RNA. Plays a role in proliferation and differentiation of granulocytic cells, neutrophils migration capacity and exocrine pancreas development.</text>
</comment>
<dbReference type="FunFam" id="3.40.50.300:FF:000022">
    <property type="entry name" value="Signal recognition particle 54 kDa subunit"/>
    <property type="match status" value="1"/>
</dbReference>
<keyword evidence="3" id="KW-0547">Nucleotide-binding</keyword>
<evidence type="ECO:0000256" key="12">
    <source>
        <dbReference type="ARBA" id="ARBA00045747"/>
    </source>
</evidence>
<dbReference type="CDD" id="cd18539">
    <property type="entry name" value="SRP_G"/>
    <property type="match status" value="1"/>
</dbReference>
<dbReference type="GO" id="GO:0008312">
    <property type="term" value="F:7S RNA binding"/>
    <property type="evidence" value="ECO:0007669"/>
    <property type="project" value="InterPro"/>
</dbReference>
<reference evidence="15" key="1">
    <citation type="submission" date="2025-08" db="UniProtKB">
        <authorList>
            <consortium name="Ensembl"/>
        </authorList>
    </citation>
    <scope>IDENTIFICATION</scope>
</reference>
<evidence type="ECO:0000256" key="5">
    <source>
        <dbReference type="ARBA" id="ARBA00022884"/>
    </source>
</evidence>
<keyword evidence="2" id="KW-0963">Cytoplasm</keyword>
<evidence type="ECO:0000256" key="11">
    <source>
        <dbReference type="ARBA" id="ARBA00035672"/>
    </source>
</evidence>
<accession>A0A8C5IKE4</accession>
<dbReference type="InterPro" id="IPR036891">
    <property type="entry name" value="Signal_recog_part_SRP54_M_sf"/>
</dbReference>
<dbReference type="SUPFAM" id="SSF47364">
    <property type="entry name" value="Domain of the SRP/SRP receptor G-proteins"/>
    <property type="match status" value="1"/>
</dbReference>
<dbReference type="GO" id="GO:0005525">
    <property type="term" value="F:GTP binding"/>
    <property type="evidence" value="ECO:0007669"/>
    <property type="project" value="UniProtKB-KW"/>
</dbReference>
<dbReference type="GO" id="GO:0006614">
    <property type="term" value="P:SRP-dependent cotranslational protein targeting to membrane"/>
    <property type="evidence" value="ECO:0007669"/>
    <property type="project" value="InterPro"/>
</dbReference>
<dbReference type="InterPro" id="IPR004125">
    <property type="entry name" value="Signal_recog_particle_SRP54_M"/>
</dbReference>
<dbReference type="InterPro" id="IPR022941">
    <property type="entry name" value="SRP54"/>
</dbReference>
<keyword evidence="6" id="KW-0342">GTP-binding</keyword>
<evidence type="ECO:0000256" key="3">
    <source>
        <dbReference type="ARBA" id="ARBA00022741"/>
    </source>
</evidence>
<reference evidence="15" key="2">
    <citation type="submission" date="2025-09" db="UniProtKB">
        <authorList>
            <consortium name="Ensembl"/>
        </authorList>
    </citation>
    <scope>IDENTIFICATION</scope>
</reference>
<dbReference type="Proteomes" id="UP000694408">
    <property type="component" value="Unplaced"/>
</dbReference>
<dbReference type="InterPro" id="IPR042101">
    <property type="entry name" value="SRP54_N_sf"/>
</dbReference>
<dbReference type="NCBIfam" id="TIGR00959">
    <property type="entry name" value="ffh"/>
    <property type="match status" value="1"/>
</dbReference>
<dbReference type="InterPro" id="IPR003593">
    <property type="entry name" value="AAA+_ATPase"/>
</dbReference>
<evidence type="ECO:0000256" key="6">
    <source>
        <dbReference type="ARBA" id="ARBA00023134"/>
    </source>
</evidence>
<evidence type="ECO:0000313" key="15">
    <source>
        <dbReference type="Ensembl" id="ENSJHYP00000003989.1"/>
    </source>
</evidence>
<dbReference type="PROSITE" id="PS00300">
    <property type="entry name" value="SRP54"/>
    <property type="match status" value="1"/>
</dbReference>
<dbReference type="SUPFAM" id="SSF47446">
    <property type="entry name" value="Signal peptide-binding domain"/>
    <property type="match status" value="1"/>
</dbReference>
<organism evidence="15 16">
    <name type="scientific">Junco hyemalis</name>
    <name type="common">Dark-eyed junco</name>
    <dbReference type="NCBI Taxonomy" id="40217"/>
    <lineage>
        <taxon>Eukaryota</taxon>
        <taxon>Metazoa</taxon>
        <taxon>Chordata</taxon>
        <taxon>Craniata</taxon>
        <taxon>Vertebrata</taxon>
        <taxon>Euteleostomi</taxon>
        <taxon>Archelosauria</taxon>
        <taxon>Archosauria</taxon>
        <taxon>Dinosauria</taxon>
        <taxon>Saurischia</taxon>
        <taxon>Theropoda</taxon>
        <taxon>Coelurosauria</taxon>
        <taxon>Aves</taxon>
        <taxon>Neognathae</taxon>
        <taxon>Neoaves</taxon>
        <taxon>Telluraves</taxon>
        <taxon>Australaves</taxon>
        <taxon>Passeriformes</taxon>
        <taxon>Passerellidae</taxon>
        <taxon>Junco</taxon>
    </lineage>
</organism>
<dbReference type="GO" id="GO:0005786">
    <property type="term" value="C:signal recognition particle, endoplasmic reticulum targeting"/>
    <property type="evidence" value="ECO:0007669"/>
    <property type="project" value="UniProtKB-KW"/>
</dbReference>
<dbReference type="SMART" id="SM00962">
    <property type="entry name" value="SRP54"/>
    <property type="match status" value="1"/>
</dbReference>
<dbReference type="InterPro" id="IPR027417">
    <property type="entry name" value="P-loop_NTPase"/>
</dbReference>
<protein>
    <recommendedName>
        <fullName evidence="9">Signal recognition particle subunit SRP54</fullName>
        <ecNumber evidence="11">3.6.5.4</ecNumber>
    </recommendedName>
    <alternativeName>
        <fullName evidence="10">Signal recognition particle 54 kDa protein</fullName>
    </alternativeName>
</protein>
<feature type="domain" description="SRP54-type proteins GTP-binding" evidence="14">
    <location>
        <begin position="218"/>
        <end position="231"/>
    </location>
</feature>
<keyword evidence="8" id="KW-0687">Ribonucleoprotein</keyword>
<evidence type="ECO:0000256" key="10">
    <source>
        <dbReference type="ARBA" id="ARBA00034907"/>
    </source>
</evidence>
<dbReference type="InterPro" id="IPR036225">
    <property type="entry name" value="SRP/SRP_N"/>
</dbReference>
<evidence type="ECO:0000256" key="2">
    <source>
        <dbReference type="ARBA" id="ARBA00022490"/>
    </source>
</evidence>
<dbReference type="Gene3D" id="3.40.50.300">
    <property type="entry name" value="P-loop containing nucleotide triphosphate hydrolases"/>
    <property type="match status" value="1"/>
</dbReference>
<dbReference type="Pfam" id="PF00448">
    <property type="entry name" value="SRP54"/>
    <property type="match status" value="1"/>
</dbReference>
<dbReference type="SMART" id="SM00382">
    <property type="entry name" value="AAA"/>
    <property type="match status" value="1"/>
</dbReference>
<evidence type="ECO:0000256" key="8">
    <source>
        <dbReference type="ARBA" id="ARBA00023274"/>
    </source>
</evidence>
<dbReference type="Ensembl" id="ENSJHYT00000004907.1">
    <property type="protein sequence ID" value="ENSJHYP00000003989.1"/>
    <property type="gene ID" value="ENSJHYG00000003300.1"/>
</dbReference>
<evidence type="ECO:0000256" key="1">
    <source>
        <dbReference type="ARBA" id="ARBA00005450"/>
    </source>
</evidence>
<dbReference type="SUPFAM" id="SSF52540">
    <property type="entry name" value="P-loop containing nucleoside triphosphate hydrolases"/>
    <property type="match status" value="1"/>
</dbReference>
<keyword evidence="16" id="KW-1185">Reference proteome</keyword>
<dbReference type="Gene3D" id="1.10.260.30">
    <property type="entry name" value="Signal recognition particle, SRP54 subunit, M-domain"/>
    <property type="match status" value="1"/>
</dbReference>
<dbReference type="PANTHER" id="PTHR11564">
    <property type="entry name" value="SIGNAL RECOGNITION PARTICLE 54K PROTEIN SRP54"/>
    <property type="match status" value="1"/>
</dbReference>
<dbReference type="InterPro" id="IPR004780">
    <property type="entry name" value="SRP"/>
</dbReference>
<evidence type="ECO:0000256" key="13">
    <source>
        <dbReference type="ARBA" id="ARBA00048157"/>
    </source>
</evidence>
<keyword evidence="4" id="KW-0378">Hydrolase</keyword>
<evidence type="ECO:0000256" key="9">
    <source>
        <dbReference type="ARBA" id="ARBA00034832"/>
    </source>
</evidence>
<keyword evidence="5" id="KW-0694">RNA-binding</keyword>
<dbReference type="OMA" id="FVEQIRM"/>
<dbReference type="PANTHER" id="PTHR11564:SF5">
    <property type="entry name" value="SIGNAL RECOGNITION PARTICLE SUBUNIT SRP54"/>
    <property type="match status" value="1"/>
</dbReference>
<comment type="similarity">
    <text evidence="1">Belongs to the GTP-binding SRP family. SRP54 subfamily.</text>
</comment>
<dbReference type="Pfam" id="PF02978">
    <property type="entry name" value="SRP_SPB"/>
    <property type="match status" value="1"/>
</dbReference>
<dbReference type="GO" id="GO:0003924">
    <property type="term" value="F:GTPase activity"/>
    <property type="evidence" value="ECO:0007669"/>
    <property type="project" value="InterPro"/>
</dbReference>
<dbReference type="Gene3D" id="1.20.120.140">
    <property type="entry name" value="Signal recognition particle SRP54, nucleotide-binding domain"/>
    <property type="match status" value="1"/>
</dbReference>
<dbReference type="InterPro" id="IPR000897">
    <property type="entry name" value="SRP54_GTPase_dom"/>
</dbReference>
<comment type="catalytic activity">
    <reaction evidence="13">
        <text>GTP + H2O = GDP + phosphate + H(+)</text>
        <dbReference type="Rhea" id="RHEA:19669"/>
        <dbReference type="ChEBI" id="CHEBI:15377"/>
        <dbReference type="ChEBI" id="CHEBI:15378"/>
        <dbReference type="ChEBI" id="CHEBI:37565"/>
        <dbReference type="ChEBI" id="CHEBI:43474"/>
        <dbReference type="ChEBI" id="CHEBI:58189"/>
        <dbReference type="EC" id="3.6.5.4"/>
    </reaction>
    <physiologicalReaction direction="left-to-right" evidence="13">
        <dbReference type="Rhea" id="RHEA:19670"/>
    </physiologicalReaction>
</comment>
<evidence type="ECO:0000256" key="4">
    <source>
        <dbReference type="ARBA" id="ARBA00022801"/>
    </source>
</evidence>
<evidence type="ECO:0000256" key="7">
    <source>
        <dbReference type="ARBA" id="ARBA00023135"/>
    </source>
</evidence>
<name>A0A8C5IKE4_JUNHY</name>
<evidence type="ECO:0000313" key="16">
    <source>
        <dbReference type="Proteomes" id="UP000694408"/>
    </source>
</evidence>